<proteinExistence type="predicted"/>
<sequence length="74" mass="7738">MVNPAMIFSITIDGEPLGHISFKLFADRPSGCMASTYVVSGKVKEGMNVAEATEGFGSRNGKTSKITIADGGQL</sequence>
<dbReference type="Proteomes" id="UP001266305">
    <property type="component" value="Unassembled WGS sequence"/>
</dbReference>
<comment type="caution">
    <text evidence="1">The sequence shown here is derived from an EMBL/GenBank/DDBJ whole genome shotgun (WGS) entry which is preliminary data.</text>
</comment>
<evidence type="ECO:0000313" key="2">
    <source>
        <dbReference type="Proteomes" id="UP001266305"/>
    </source>
</evidence>
<evidence type="ECO:0008006" key="3">
    <source>
        <dbReference type="Google" id="ProtNLM"/>
    </source>
</evidence>
<keyword evidence="2" id="KW-1185">Reference proteome</keyword>
<evidence type="ECO:0000313" key="1">
    <source>
        <dbReference type="EMBL" id="KAK2092074.1"/>
    </source>
</evidence>
<accession>A0ABQ9U4T7</accession>
<organism evidence="1 2">
    <name type="scientific">Saguinus oedipus</name>
    <name type="common">Cotton-top tamarin</name>
    <name type="synonym">Oedipomidas oedipus</name>
    <dbReference type="NCBI Taxonomy" id="9490"/>
    <lineage>
        <taxon>Eukaryota</taxon>
        <taxon>Metazoa</taxon>
        <taxon>Chordata</taxon>
        <taxon>Craniata</taxon>
        <taxon>Vertebrata</taxon>
        <taxon>Euteleostomi</taxon>
        <taxon>Mammalia</taxon>
        <taxon>Eutheria</taxon>
        <taxon>Euarchontoglires</taxon>
        <taxon>Primates</taxon>
        <taxon>Haplorrhini</taxon>
        <taxon>Platyrrhini</taxon>
        <taxon>Cebidae</taxon>
        <taxon>Callitrichinae</taxon>
        <taxon>Saguinus</taxon>
    </lineage>
</organism>
<name>A0ABQ9U4T7_SAGOE</name>
<gene>
    <name evidence="1" type="ORF">P7K49_028602</name>
</gene>
<protein>
    <recommendedName>
        <fullName evidence="3">PPIase cyclophilin-type domain-containing protein</fullName>
    </recommendedName>
</protein>
<dbReference type="EMBL" id="JASSZA010000015">
    <property type="protein sequence ID" value="KAK2092074.1"/>
    <property type="molecule type" value="Genomic_DNA"/>
</dbReference>
<reference evidence="1 2" key="1">
    <citation type="submission" date="2023-05" db="EMBL/GenBank/DDBJ databases">
        <title>B98-5 Cell Line De Novo Hybrid Assembly: An Optical Mapping Approach.</title>
        <authorList>
            <person name="Kananen K."/>
            <person name="Auerbach J.A."/>
            <person name="Kautto E."/>
            <person name="Blachly J.S."/>
        </authorList>
    </citation>
    <scope>NUCLEOTIDE SEQUENCE [LARGE SCALE GENOMIC DNA]</scope>
    <source>
        <strain evidence="1">B95-8</strain>
        <tissue evidence="1">Cell line</tissue>
    </source>
</reference>